<feature type="transmembrane region" description="Helical" evidence="8">
    <location>
        <begin position="336"/>
        <end position="358"/>
    </location>
</feature>
<dbReference type="EMBL" id="JABANM010027916">
    <property type="protein sequence ID" value="KAF4710538.1"/>
    <property type="molecule type" value="Genomic_DNA"/>
</dbReference>
<gene>
    <name evidence="11" type="ORF">FOZ62_032384</name>
</gene>
<dbReference type="PROSITE" id="PS00139">
    <property type="entry name" value="THIOL_PROTEASE_CYS"/>
    <property type="match status" value="1"/>
</dbReference>
<evidence type="ECO:0000256" key="3">
    <source>
        <dbReference type="ARBA" id="ARBA00022692"/>
    </source>
</evidence>
<dbReference type="PROSITE" id="PS00639">
    <property type="entry name" value="THIOL_PROTEASE_HIS"/>
    <property type="match status" value="1"/>
</dbReference>
<keyword evidence="4 8" id="KW-1133">Transmembrane helix</keyword>
<dbReference type="Pfam" id="PF03619">
    <property type="entry name" value="Solute_trans_a"/>
    <property type="match status" value="1"/>
</dbReference>
<evidence type="ECO:0000256" key="4">
    <source>
        <dbReference type="ARBA" id="ARBA00022989"/>
    </source>
</evidence>
<dbReference type="InterPro" id="IPR000169">
    <property type="entry name" value="Pept_cys_AS"/>
</dbReference>
<dbReference type="InterPro" id="IPR000668">
    <property type="entry name" value="Peptidase_C1A_C"/>
</dbReference>
<feature type="transmembrane region" description="Helical" evidence="8">
    <location>
        <begin position="225"/>
        <end position="244"/>
    </location>
</feature>
<feature type="region of interest" description="Disordered" evidence="7">
    <location>
        <begin position="519"/>
        <end position="546"/>
    </location>
</feature>
<comment type="subcellular location">
    <subcellularLocation>
        <location evidence="1">Membrane</location>
        <topology evidence="1">Multi-pass membrane protein</topology>
    </subcellularLocation>
</comment>
<evidence type="ECO:0000256" key="2">
    <source>
        <dbReference type="ARBA" id="ARBA00008455"/>
    </source>
</evidence>
<dbReference type="InterPro" id="IPR005178">
    <property type="entry name" value="Ostalpha/TMEM184C"/>
</dbReference>
<evidence type="ECO:0000313" key="12">
    <source>
        <dbReference type="Proteomes" id="UP000574390"/>
    </source>
</evidence>
<evidence type="ECO:0000256" key="9">
    <source>
        <dbReference type="SAM" id="SignalP"/>
    </source>
</evidence>
<accession>A0A7J6QQD1</accession>
<dbReference type="PANTHER" id="PTHR12411">
    <property type="entry name" value="CYSTEINE PROTEASE FAMILY C1-RELATED"/>
    <property type="match status" value="1"/>
</dbReference>
<dbReference type="InterPro" id="IPR039417">
    <property type="entry name" value="Peptidase_C1A_papain-like"/>
</dbReference>
<name>A0A7J6QQD1_PEROL</name>
<protein>
    <recommendedName>
        <fullName evidence="10">Peptidase C1A papain C-terminal domain-containing protein</fullName>
    </recommendedName>
</protein>
<evidence type="ECO:0000256" key="7">
    <source>
        <dbReference type="SAM" id="MobiDB-lite"/>
    </source>
</evidence>
<dbReference type="CDD" id="cd02248">
    <property type="entry name" value="Peptidase_C1A"/>
    <property type="match status" value="1"/>
</dbReference>
<feature type="chain" id="PRO_5029661914" description="Peptidase C1A papain C-terminal domain-containing protein" evidence="9">
    <location>
        <begin position="20"/>
        <end position="1096"/>
    </location>
</feature>
<dbReference type="Proteomes" id="UP000574390">
    <property type="component" value="Unassembled WGS sequence"/>
</dbReference>
<feature type="non-terminal residue" evidence="11">
    <location>
        <position position="1"/>
    </location>
</feature>
<comment type="caution">
    <text evidence="11">The sequence shown here is derived from an EMBL/GenBank/DDBJ whole genome shotgun (WGS) entry which is preliminary data.</text>
</comment>
<evidence type="ECO:0000256" key="5">
    <source>
        <dbReference type="ARBA" id="ARBA00023136"/>
    </source>
</evidence>
<feature type="transmembrane region" description="Helical" evidence="8">
    <location>
        <begin position="443"/>
        <end position="468"/>
    </location>
</feature>
<dbReference type="GO" id="GO:0006508">
    <property type="term" value="P:proteolysis"/>
    <property type="evidence" value="ECO:0007669"/>
    <property type="project" value="InterPro"/>
</dbReference>
<dbReference type="GO" id="GO:0016020">
    <property type="term" value="C:membrane"/>
    <property type="evidence" value="ECO:0007669"/>
    <property type="project" value="UniProtKB-SubCell"/>
</dbReference>
<evidence type="ECO:0000256" key="1">
    <source>
        <dbReference type="ARBA" id="ARBA00004141"/>
    </source>
</evidence>
<reference evidence="11 12" key="1">
    <citation type="submission" date="2020-04" db="EMBL/GenBank/DDBJ databases">
        <title>Perkinsus olseni comparative genomics.</title>
        <authorList>
            <person name="Bogema D.R."/>
        </authorList>
    </citation>
    <scope>NUCLEOTIDE SEQUENCE [LARGE SCALE GENOMIC DNA]</scope>
    <source>
        <strain evidence="11">ATCC PRA-205</strain>
    </source>
</reference>
<dbReference type="Pfam" id="PF00112">
    <property type="entry name" value="Peptidase_C1"/>
    <property type="match status" value="1"/>
</dbReference>
<dbReference type="SUPFAM" id="SSF54001">
    <property type="entry name" value="Cysteine proteinases"/>
    <property type="match status" value="1"/>
</dbReference>
<dbReference type="Gene3D" id="3.90.70.10">
    <property type="entry name" value="Cysteine proteinases"/>
    <property type="match status" value="1"/>
</dbReference>
<dbReference type="SMART" id="SM00645">
    <property type="entry name" value="Pept_C1"/>
    <property type="match status" value="1"/>
</dbReference>
<dbReference type="InterPro" id="IPR013128">
    <property type="entry name" value="Peptidase_C1A"/>
</dbReference>
<dbReference type="InterPro" id="IPR025660">
    <property type="entry name" value="Pept_his_AS"/>
</dbReference>
<keyword evidence="3 8" id="KW-0812">Transmembrane</keyword>
<dbReference type="GO" id="GO:0008234">
    <property type="term" value="F:cysteine-type peptidase activity"/>
    <property type="evidence" value="ECO:0007669"/>
    <property type="project" value="InterPro"/>
</dbReference>
<organism evidence="11 12">
    <name type="scientific">Perkinsus olseni</name>
    <name type="common">Perkinsus atlanticus</name>
    <dbReference type="NCBI Taxonomy" id="32597"/>
    <lineage>
        <taxon>Eukaryota</taxon>
        <taxon>Sar</taxon>
        <taxon>Alveolata</taxon>
        <taxon>Perkinsozoa</taxon>
        <taxon>Perkinsea</taxon>
        <taxon>Perkinsida</taxon>
        <taxon>Perkinsidae</taxon>
        <taxon>Perkinsus</taxon>
    </lineage>
</organism>
<feature type="region of interest" description="Disordered" evidence="7">
    <location>
        <begin position="711"/>
        <end position="738"/>
    </location>
</feature>
<evidence type="ECO:0000259" key="10">
    <source>
        <dbReference type="SMART" id="SM00645"/>
    </source>
</evidence>
<dbReference type="PRINTS" id="PR00705">
    <property type="entry name" value="PAPAIN"/>
</dbReference>
<keyword evidence="6" id="KW-0865">Zymogen</keyword>
<dbReference type="SMART" id="SM01417">
    <property type="entry name" value="Solute_trans_a"/>
    <property type="match status" value="1"/>
</dbReference>
<feature type="transmembrane region" description="Helical" evidence="8">
    <location>
        <begin position="370"/>
        <end position="395"/>
    </location>
</feature>
<proteinExistence type="inferred from homology"/>
<evidence type="ECO:0000256" key="6">
    <source>
        <dbReference type="ARBA" id="ARBA00023145"/>
    </source>
</evidence>
<feature type="transmembrane region" description="Helical" evidence="8">
    <location>
        <begin position="265"/>
        <end position="285"/>
    </location>
</feature>
<dbReference type="InterPro" id="IPR038765">
    <property type="entry name" value="Papain-like_cys_pep_sf"/>
</dbReference>
<keyword evidence="5 8" id="KW-0472">Membrane</keyword>
<feature type="signal peptide" evidence="9">
    <location>
        <begin position="1"/>
        <end position="19"/>
    </location>
</feature>
<keyword evidence="9" id="KW-0732">Signal</keyword>
<dbReference type="AlphaFoldDB" id="A0A7J6QQD1"/>
<comment type="similarity">
    <text evidence="2">Belongs to the peptidase C1 family.</text>
</comment>
<feature type="domain" description="Peptidase C1A papain C-terminal" evidence="10">
    <location>
        <begin position="868"/>
        <end position="1082"/>
    </location>
</feature>
<feature type="compositionally biased region" description="Low complexity" evidence="7">
    <location>
        <begin position="524"/>
        <end position="535"/>
    </location>
</feature>
<feature type="transmembrane region" description="Helical" evidence="8">
    <location>
        <begin position="407"/>
        <end position="431"/>
    </location>
</feature>
<evidence type="ECO:0000313" key="11">
    <source>
        <dbReference type="EMBL" id="KAF4710538.1"/>
    </source>
</evidence>
<sequence length="1096" mass="122448">MRVNLLTLIALATCYVTEGGEANCTELGFDPAVLKCDTCVRLRRSLEPQKEAEGIEKECRQCCNLVDASGRNAIYRKAELVTSRMALEARQDLSDFVNRKVPELKKRGYDITVSTRRLVQTVLALTKVDDAGKEEEEAETDYLEVFDWKTDELVEYIALHLERKDGSDEFVTLVHVALMVSGGICGWLGRDVLAAISCFFRGSDLMFYEIAFKEKSTLAIFRHPLTISLAFTVLSCIIVGVHVVKHWRAGRVFGDKCYRGLVCRILVVVPVSSVCSMVTVLLPSARYMGETVRRKGENVQHMEAVPVRRDYPPPLNWCLPPPQLDMKFLTAVRVSVLQFVFLKPLCAVAALLCSLHGLYKEGDLGLWAPFTWIFLVVHTSLSIAMYGLATFYWILQDLLEPYRPLAKFALIKLIVFLPFQYTLVVAAWFMFGRSFSDDTYTTALVYEGLLECVELCLLACFFVTAYPVGGSWIIGVNKDYDNDEIEPLAEDGEREVSERLKSLLLPEDILHEALDVVTGGGAGRASRSTTSSSLGRGHRSESNSVAPPTFPRSFAASVVMKLPYIDLSIQMTVRQLMKSGIQHVGYYDGLEQHFVNLATDELYHFVYNGTRRTCLDATERGESPSMINIFPVMEGFEFGGLHNVRGLQCEHWKKNVGRPGEYEDFFYDPMLKRPVKWSMHARNEIISAHLDDYVVNYLSVHDLVDDGRDKFAPPSECDEQRASHRKAYAVPEPGPRPRGLGAEDVFNHFGRNTRSSLGALNDFNTFKALHRRSYSDEDSTYETRFKANQAYIDRVNKANYGVSLELNSFADGLNQPPKVQCDSSSAYYFAHIFLLSLLYCSASHRARNGPRPHSQASRWNLLPADVPLPNRWDWRDHGASPPVKDQGTCGSCWAFATIGAIESRRKIVNGAGEKLAEQFLLDCTWNEINGACLGGNADLTATTLLNTFQGFVPLDSEYGKYLSAASYCKHIRSMAGIQIDGWVQLPTGADEDIIKRALVNNGLLAISFLVTDQTTFYRSGVINDPTCKGVQNTDHAVNLVGYGTDPSSGLDYWLMRNSWSTNWGDEGYFKGGIRPINAGSATTLKDGEASDYAVVL</sequence>
<evidence type="ECO:0000256" key="8">
    <source>
        <dbReference type="SAM" id="Phobius"/>
    </source>
</evidence>